<gene>
    <name evidence="6" type="primary">syrM1_1</name>
    <name evidence="6" type="ORF">NCTC12877_00091</name>
</gene>
<evidence type="ECO:0000256" key="4">
    <source>
        <dbReference type="ARBA" id="ARBA00023163"/>
    </source>
</evidence>
<feature type="domain" description="HTH lysR-type" evidence="5">
    <location>
        <begin position="21"/>
        <end position="78"/>
    </location>
</feature>
<keyword evidence="7" id="KW-1185">Reference proteome</keyword>
<dbReference type="InterPro" id="IPR036388">
    <property type="entry name" value="WH-like_DNA-bd_sf"/>
</dbReference>
<dbReference type="Pfam" id="PF03466">
    <property type="entry name" value="LysR_substrate"/>
    <property type="match status" value="1"/>
</dbReference>
<sequence>MLSCSVKVYLSPTTMTDLRKLDLNLLKAFVVLLDECNVSRSAQRLSVTQPAMSGILNRLRISFNDPLFVRVQHGMQPTDRAIELGHIAQRVLQDVNSMLAPPKLEPANLSMTLRIGATDYVQAIIVAPLILKLRRLAPNVQVALLPVQGQNVKTLFEQNKIDLAFVSQNNLTPDMYQQKLYDERYICAMSKTHPMANKKLTTETFCELSFAMFSYNRPPAKPFLC</sequence>
<keyword evidence="2" id="KW-0805">Transcription regulation</keyword>
<evidence type="ECO:0000313" key="7">
    <source>
        <dbReference type="Proteomes" id="UP000254065"/>
    </source>
</evidence>
<evidence type="ECO:0000313" key="6">
    <source>
        <dbReference type="EMBL" id="STZ07136.1"/>
    </source>
</evidence>
<dbReference type="Pfam" id="PF00126">
    <property type="entry name" value="HTH_1"/>
    <property type="match status" value="1"/>
</dbReference>
<proteinExistence type="inferred from homology"/>
<evidence type="ECO:0000256" key="1">
    <source>
        <dbReference type="ARBA" id="ARBA00009437"/>
    </source>
</evidence>
<dbReference type="GO" id="GO:0003677">
    <property type="term" value="F:DNA binding"/>
    <property type="evidence" value="ECO:0007669"/>
    <property type="project" value="UniProtKB-KW"/>
</dbReference>
<dbReference type="STRING" id="1122244.GCA_000426885_02498"/>
<keyword evidence="4" id="KW-0804">Transcription</keyword>
<dbReference type="EMBL" id="UGQB01000004">
    <property type="protein sequence ID" value="STZ07136.1"/>
    <property type="molecule type" value="Genomic_DNA"/>
</dbReference>
<dbReference type="PANTHER" id="PTHR30118">
    <property type="entry name" value="HTH-TYPE TRANSCRIPTIONAL REGULATOR LEUO-RELATED"/>
    <property type="match status" value="1"/>
</dbReference>
<dbReference type="InterPro" id="IPR050389">
    <property type="entry name" value="LysR-type_TF"/>
</dbReference>
<keyword evidence="3" id="KW-0238">DNA-binding</keyword>
<dbReference type="PANTHER" id="PTHR30118:SF15">
    <property type="entry name" value="TRANSCRIPTIONAL REGULATORY PROTEIN"/>
    <property type="match status" value="1"/>
</dbReference>
<name>A0A378QVS8_9GAMM</name>
<dbReference type="InterPro" id="IPR000847">
    <property type="entry name" value="LysR_HTH_N"/>
</dbReference>
<dbReference type="InterPro" id="IPR005119">
    <property type="entry name" value="LysR_subst-bd"/>
</dbReference>
<dbReference type="AlphaFoldDB" id="A0A378QVS8"/>
<comment type="similarity">
    <text evidence="1">Belongs to the LysR transcriptional regulatory family.</text>
</comment>
<evidence type="ECO:0000259" key="5">
    <source>
        <dbReference type="PROSITE" id="PS50931"/>
    </source>
</evidence>
<dbReference type="InterPro" id="IPR036390">
    <property type="entry name" value="WH_DNA-bd_sf"/>
</dbReference>
<dbReference type="Gene3D" id="1.10.10.10">
    <property type="entry name" value="Winged helix-like DNA-binding domain superfamily/Winged helix DNA-binding domain"/>
    <property type="match status" value="1"/>
</dbReference>
<evidence type="ECO:0000256" key="3">
    <source>
        <dbReference type="ARBA" id="ARBA00023125"/>
    </source>
</evidence>
<dbReference type="Proteomes" id="UP000254065">
    <property type="component" value="Unassembled WGS sequence"/>
</dbReference>
<evidence type="ECO:0000256" key="2">
    <source>
        <dbReference type="ARBA" id="ARBA00023015"/>
    </source>
</evidence>
<reference evidence="6 7" key="1">
    <citation type="submission" date="2018-06" db="EMBL/GenBank/DDBJ databases">
        <authorList>
            <consortium name="Pathogen Informatics"/>
            <person name="Doyle S."/>
        </authorList>
    </citation>
    <scope>NUCLEOTIDE SEQUENCE [LARGE SCALE GENOMIC DNA]</scope>
    <source>
        <strain evidence="6 7">NCTC12877</strain>
    </source>
</reference>
<dbReference type="PRINTS" id="PR00039">
    <property type="entry name" value="HTHLYSR"/>
</dbReference>
<dbReference type="SUPFAM" id="SSF46785">
    <property type="entry name" value="Winged helix' DNA-binding domain"/>
    <property type="match status" value="1"/>
</dbReference>
<dbReference type="PROSITE" id="PS50931">
    <property type="entry name" value="HTH_LYSR"/>
    <property type="match status" value="1"/>
</dbReference>
<accession>A0A378QVS8</accession>
<organism evidence="6 7">
    <name type="scientific">Moraxella caprae</name>
    <dbReference type="NCBI Taxonomy" id="90240"/>
    <lineage>
        <taxon>Bacteria</taxon>
        <taxon>Pseudomonadati</taxon>
        <taxon>Pseudomonadota</taxon>
        <taxon>Gammaproteobacteria</taxon>
        <taxon>Moraxellales</taxon>
        <taxon>Moraxellaceae</taxon>
        <taxon>Moraxella</taxon>
    </lineage>
</organism>
<dbReference type="Gene3D" id="3.40.190.10">
    <property type="entry name" value="Periplasmic binding protein-like II"/>
    <property type="match status" value="2"/>
</dbReference>
<protein>
    <submittedName>
        <fullName evidence="6">Symbiotic regulator homolog 1</fullName>
    </submittedName>
</protein>
<dbReference type="GO" id="GO:0003700">
    <property type="term" value="F:DNA-binding transcription factor activity"/>
    <property type="evidence" value="ECO:0007669"/>
    <property type="project" value="InterPro"/>
</dbReference>
<dbReference type="SUPFAM" id="SSF53850">
    <property type="entry name" value="Periplasmic binding protein-like II"/>
    <property type="match status" value="1"/>
</dbReference>